<proteinExistence type="predicted"/>
<accession>A0A0D3JZI7</accession>
<evidence type="ECO:0000313" key="4">
    <source>
        <dbReference type="Proteomes" id="UP000013827"/>
    </source>
</evidence>
<name>A0A0D3JZI7_EMIH1</name>
<evidence type="ECO:0000313" key="3">
    <source>
        <dbReference type="EnsemblProtists" id="EOD28922"/>
    </source>
</evidence>
<dbReference type="InterPro" id="IPR012674">
    <property type="entry name" value="Calycin"/>
</dbReference>
<dbReference type="GO" id="GO:0005509">
    <property type="term" value="F:calcium ion binding"/>
    <property type="evidence" value="ECO:0007669"/>
    <property type="project" value="InterPro"/>
</dbReference>
<sequence length="411" mass="43154">MSVYNQANQGAAIANPLTMPNGAPSPADEQGRYTAAAVIGGQPTVPQGDGGCSLPQVDAADFDGVGGNEGLWILTREPTPPASLVEEMKAELLSLGISVANMLDVSQEGCSYEGYDIKAVCSTLDDGLLVEQAGRTAAQKQAGAPEQAGPPDADTKDTRAAAAKDAFATVDKSGDGKVSMPEAKKALEAAFPKLGKYVAKAFLASDDDGSFYLDREEYEAVHGCLASFAAVDTSADGKVSAMEAKAALAAEFAAVTIPTTFFLTSDADGDFYLSLPELVGLRQSVAAYADADKSGDGKVSMPEAKKLLVARFPRRANTVAEFFLAADETKDFYLSLVEFSSLMRTFASFTKADRSGDGKVSLPEAKKAVANDFGEGPLKKLTALFMEYDGKGGDFYLQPKEYYALHKALAA</sequence>
<evidence type="ECO:0000259" key="2">
    <source>
        <dbReference type="PROSITE" id="PS50222"/>
    </source>
</evidence>
<dbReference type="Gene3D" id="2.40.128.20">
    <property type="match status" value="1"/>
</dbReference>
<dbReference type="PANTHER" id="PTHR10827">
    <property type="entry name" value="RETICULOCALBIN"/>
    <property type="match status" value="1"/>
</dbReference>
<dbReference type="Pfam" id="PF13202">
    <property type="entry name" value="EF-hand_5"/>
    <property type="match status" value="1"/>
</dbReference>
<dbReference type="RefSeq" id="XP_005781351.1">
    <property type="nucleotide sequence ID" value="XM_005781294.1"/>
</dbReference>
<dbReference type="EnsemblProtists" id="EOD28922">
    <property type="protein sequence ID" value="EOD28922"/>
    <property type="gene ID" value="EMIHUDRAFT_234454"/>
</dbReference>
<dbReference type="SMART" id="SM00054">
    <property type="entry name" value="EFh"/>
    <property type="match status" value="4"/>
</dbReference>
<dbReference type="SUPFAM" id="SSF47473">
    <property type="entry name" value="EF-hand"/>
    <property type="match status" value="1"/>
</dbReference>
<dbReference type="Proteomes" id="UP000013827">
    <property type="component" value="Unassembled WGS sequence"/>
</dbReference>
<dbReference type="GO" id="GO:0005783">
    <property type="term" value="C:endoplasmic reticulum"/>
    <property type="evidence" value="ECO:0007669"/>
    <property type="project" value="TreeGrafter"/>
</dbReference>
<protein>
    <recommendedName>
        <fullName evidence="2">EF-hand domain-containing protein</fullName>
    </recommendedName>
</protein>
<dbReference type="Gene3D" id="1.10.238.10">
    <property type="entry name" value="EF-hand"/>
    <property type="match status" value="3"/>
</dbReference>
<keyword evidence="4" id="KW-1185">Reference proteome</keyword>
<dbReference type="PaxDb" id="2903-EOD28922"/>
<dbReference type="SUPFAM" id="SSF50814">
    <property type="entry name" value="Lipocalins"/>
    <property type="match status" value="1"/>
</dbReference>
<feature type="domain" description="EF-hand" evidence="2">
    <location>
        <begin position="158"/>
        <end position="193"/>
    </location>
</feature>
<dbReference type="AlphaFoldDB" id="A0A0D3JZI7"/>
<dbReference type="InterPro" id="IPR002048">
    <property type="entry name" value="EF_hand_dom"/>
</dbReference>
<dbReference type="InterPro" id="IPR011992">
    <property type="entry name" value="EF-hand-dom_pair"/>
</dbReference>
<evidence type="ECO:0000256" key="1">
    <source>
        <dbReference type="SAM" id="MobiDB-lite"/>
    </source>
</evidence>
<reference evidence="4" key="1">
    <citation type="journal article" date="2013" name="Nature">
        <title>Pan genome of the phytoplankton Emiliania underpins its global distribution.</title>
        <authorList>
            <person name="Read B.A."/>
            <person name="Kegel J."/>
            <person name="Klute M.J."/>
            <person name="Kuo A."/>
            <person name="Lefebvre S.C."/>
            <person name="Maumus F."/>
            <person name="Mayer C."/>
            <person name="Miller J."/>
            <person name="Monier A."/>
            <person name="Salamov A."/>
            <person name="Young J."/>
            <person name="Aguilar M."/>
            <person name="Claverie J.M."/>
            <person name="Frickenhaus S."/>
            <person name="Gonzalez K."/>
            <person name="Herman E.K."/>
            <person name="Lin Y.C."/>
            <person name="Napier J."/>
            <person name="Ogata H."/>
            <person name="Sarno A.F."/>
            <person name="Shmutz J."/>
            <person name="Schroeder D."/>
            <person name="de Vargas C."/>
            <person name="Verret F."/>
            <person name="von Dassow P."/>
            <person name="Valentin K."/>
            <person name="Van de Peer Y."/>
            <person name="Wheeler G."/>
            <person name="Dacks J.B."/>
            <person name="Delwiche C.F."/>
            <person name="Dyhrman S.T."/>
            <person name="Glockner G."/>
            <person name="John U."/>
            <person name="Richards T."/>
            <person name="Worden A.Z."/>
            <person name="Zhang X."/>
            <person name="Grigoriev I.V."/>
            <person name="Allen A.E."/>
            <person name="Bidle K."/>
            <person name="Borodovsky M."/>
            <person name="Bowler C."/>
            <person name="Brownlee C."/>
            <person name="Cock J.M."/>
            <person name="Elias M."/>
            <person name="Gladyshev V.N."/>
            <person name="Groth M."/>
            <person name="Guda C."/>
            <person name="Hadaegh A."/>
            <person name="Iglesias-Rodriguez M.D."/>
            <person name="Jenkins J."/>
            <person name="Jones B.M."/>
            <person name="Lawson T."/>
            <person name="Leese F."/>
            <person name="Lindquist E."/>
            <person name="Lobanov A."/>
            <person name="Lomsadze A."/>
            <person name="Malik S.B."/>
            <person name="Marsh M.E."/>
            <person name="Mackinder L."/>
            <person name="Mock T."/>
            <person name="Mueller-Roeber B."/>
            <person name="Pagarete A."/>
            <person name="Parker M."/>
            <person name="Probert I."/>
            <person name="Quesneville H."/>
            <person name="Raines C."/>
            <person name="Rensing S.A."/>
            <person name="Riano-Pachon D.M."/>
            <person name="Richier S."/>
            <person name="Rokitta S."/>
            <person name="Shiraiwa Y."/>
            <person name="Soanes D.M."/>
            <person name="van der Giezen M."/>
            <person name="Wahlund T.M."/>
            <person name="Williams B."/>
            <person name="Wilson W."/>
            <person name="Wolfe G."/>
            <person name="Wurch L.L."/>
        </authorList>
    </citation>
    <scope>NUCLEOTIDE SEQUENCE</scope>
</reference>
<dbReference type="GeneID" id="17274468"/>
<dbReference type="PROSITE" id="PS50222">
    <property type="entry name" value="EF_HAND_2"/>
    <property type="match status" value="1"/>
</dbReference>
<feature type="region of interest" description="Disordered" evidence="1">
    <location>
        <begin position="135"/>
        <end position="158"/>
    </location>
</feature>
<reference evidence="3" key="2">
    <citation type="submission" date="2024-10" db="UniProtKB">
        <authorList>
            <consortium name="EnsemblProtists"/>
        </authorList>
    </citation>
    <scope>IDENTIFICATION</scope>
</reference>
<dbReference type="KEGG" id="ehx:EMIHUDRAFT_234454"/>
<dbReference type="HOGENOM" id="CLU_669855_0_0_1"/>
<organism evidence="3 4">
    <name type="scientific">Emiliania huxleyi (strain CCMP1516)</name>
    <dbReference type="NCBI Taxonomy" id="280463"/>
    <lineage>
        <taxon>Eukaryota</taxon>
        <taxon>Haptista</taxon>
        <taxon>Haptophyta</taxon>
        <taxon>Prymnesiophyceae</taxon>
        <taxon>Isochrysidales</taxon>
        <taxon>Noelaerhabdaceae</taxon>
        <taxon>Emiliania</taxon>
    </lineage>
</organism>
<dbReference type="PANTHER" id="PTHR10827:SF52">
    <property type="entry name" value="IP16409P"/>
    <property type="match status" value="1"/>
</dbReference>